<dbReference type="InParanoid" id="A0A1E7FR13"/>
<evidence type="ECO:0000313" key="2">
    <source>
        <dbReference type="Proteomes" id="UP000095751"/>
    </source>
</evidence>
<protein>
    <submittedName>
        <fullName evidence="1">Uncharacterized protein</fullName>
    </submittedName>
</protein>
<keyword evidence="2" id="KW-1185">Reference proteome</keyword>
<dbReference type="AlphaFoldDB" id="A0A1E7FR13"/>
<sequence length="670" mass="75453">MRSDKFLNKPNQEMNDFQAAVLAREEQLRHLKCIFDLALLEDENETGESSSSPIITVNERIFLRKIHQKERETLKNDCGCSCTNNDWSNFYLLLSTSIDSNSNSNNNNETNIEDCSSKFQSLVSKTHFDGFIVFDLTKKTEIEADDNNNDTGNNNKIDDWLRIPPGIHSNIFISDSIIDIRTCRVYRNSFISRTYIGSKTVLMNCGHISTNGDININSNRNCFGRLEISVGAESGGGRPLVLTAESTMINVTQQLATITDNSKINNVLMMEHSHCGPSSIMESTVMGPDSHASAGEVHASIIGPQTNAHHQSLLIGVLWPLGRGNVAYGANVGSNHTGRLPDQECTVGEGIFWGLNCIVKFPIDLTLSPYSMIAAGTKLSPQRIGMPFSLIVESSVHCPAQQQKQQWNDIIPGWVIQHSPYTLIRNDKKYITRRKASRHAFYTGWNILRPSTIERCRVARSILQSSIEHSIPLQDVSGIGECRLTLRARDVGIKAYEDCIHLYALQGLMSWLDKTCSKKHTRTNNDEMSSFVFRAIQDEFMTKQTTTIISPVLSSTAVEWPSVPWDVNDSSNNEWEYQRNILLEEFSSKEVMKYDVAWLRLLLEKLQHLEYNFAERVAKSKRRDDVRGAATIPGYADNHVAAELDSVIIDAKKKAEETEQFVQNFLNKNC</sequence>
<gene>
    <name evidence="1" type="ORF">FRACYDRAFT_234217</name>
</gene>
<dbReference type="Proteomes" id="UP000095751">
    <property type="component" value="Unassembled WGS sequence"/>
</dbReference>
<reference evidence="1 2" key="1">
    <citation type="submission" date="2016-09" db="EMBL/GenBank/DDBJ databases">
        <title>Extensive genetic diversity and differential bi-allelic expression allows diatom success in the polar Southern Ocean.</title>
        <authorList>
            <consortium name="DOE Joint Genome Institute"/>
            <person name="Mock T."/>
            <person name="Otillar R.P."/>
            <person name="Strauss J."/>
            <person name="Dupont C."/>
            <person name="Frickenhaus S."/>
            <person name="Maumus F."/>
            <person name="Mcmullan M."/>
            <person name="Sanges R."/>
            <person name="Schmutz J."/>
            <person name="Toseland A."/>
            <person name="Valas R."/>
            <person name="Veluchamy A."/>
            <person name="Ward B.J."/>
            <person name="Allen A."/>
            <person name="Barry K."/>
            <person name="Falciatore A."/>
            <person name="Ferrante M."/>
            <person name="Fortunato A.E."/>
            <person name="Gloeckner G."/>
            <person name="Gruber A."/>
            <person name="Hipkin R."/>
            <person name="Janech M."/>
            <person name="Kroth P."/>
            <person name="Leese F."/>
            <person name="Lindquist E."/>
            <person name="Lyon B.R."/>
            <person name="Martin J."/>
            <person name="Mayer C."/>
            <person name="Parker M."/>
            <person name="Quesneville H."/>
            <person name="Raymond J."/>
            <person name="Uhlig C."/>
            <person name="Valentin K.U."/>
            <person name="Worden A.Z."/>
            <person name="Armbrust E.V."/>
            <person name="Bowler C."/>
            <person name="Green B."/>
            <person name="Moulton V."/>
            <person name="Van Oosterhout C."/>
            <person name="Grigoriev I."/>
        </authorList>
    </citation>
    <scope>NUCLEOTIDE SEQUENCE [LARGE SCALE GENOMIC DNA]</scope>
    <source>
        <strain evidence="1 2">CCMP1102</strain>
    </source>
</reference>
<dbReference type="KEGG" id="fcy:FRACYDRAFT_234217"/>
<dbReference type="EMBL" id="KV784354">
    <property type="protein sequence ID" value="OEU20586.1"/>
    <property type="molecule type" value="Genomic_DNA"/>
</dbReference>
<dbReference type="OrthoDB" id="118763at2759"/>
<evidence type="ECO:0000313" key="1">
    <source>
        <dbReference type="EMBL" id="OEU20586.1"/>
    </source>
</evidence>
<dbReference type="Gene3D" id="2.160.10.10">
    <property type="entry name" value="Hexapeptide repeat proteins"/>
    <property type="match status" value="1"/>
</dbReference>
<organism evidence="1 2">
    <name type="scientific">Fragilariopsis cylindrus CCMP1102</name>
    <dbReference type="NCBI Taxonomy" id="635003"/>
    <lineage>
        <taxon>Eukaryota</taxon>
        <taxon>Sar</taxon>
        <taxon>Stramenopiles</taxon>
        <taxon>Ochrophyta</taxon>
        <taxon>Bacillariophyta</taxon>
        <taxon>Bacillariophyceae</taxon>
        <taxon>Bacillariophycidae</taxon>
        <taxon>Bacillariales</taxon>
        <taxon>Bacillariaceae</taxon>
        <taxon>Fragilariopsis</taxon>
    </lineage>
</organism>
<name>A0A1E7FR13_9STRA</name>
<proteinExistence type="predicted"/>
<accession>A0A1E7FR13</accession>